<protein>
    <submittedName>
        <fullName evidence="2">Uncharacterized protein</fullName>
    </submittedName>
</protein>
<proteinExistence type="predicted"/>
<feature type="transmembrane region" description="Helical" evidence="1">
    <location>
        <begin position="203"/>
        <end position="222"/>
    </location>
</feature>
<keyword evidence="1" id="KW-0812">Transmembrane</keyword>
<dbReference type="Proteomes" id="UP001310594">
    <property type="component" value="Unassembled WGS sequence"/>
</dbReference>
<feature type="transmembrane region" description="Helical" evidence="1">
    <location>
        <begin position="264"/>
        <end position="289"/>
    </location>
</feature>
<dbReference type="AlphaFoldDB" id="A0AAN7VPA5"/>
<comment type="caution">
    <text evidence="2">The sequence shown here is derived from an EMBL/GenBank/DDBJ whole genome shotgun (WGS) entry which is preliminary data.</text>
</comment>
<gene>
    <name evidence="2" type="ORF">LTR97_009130</name>
</gene>
<accession>A0AAN7VPA5</accession>
<feature type="transmembrane region" description="Helical" evidence="1">
    <location>
        <begin position="130"/>
        <end position="152"/>
    </location>
</feature>
<feature type="transmembrane region" description="Helical" evidence="1">
    <location>
        <begin position="164"/>
        <end position="183"/>
    </location>
</feature>
<keyword evidence="1" id="KW-0472">Membrane</keyword>
<feature type="transmembrane region" description="Helical" evidence="1">
    <location>
        <begin position="234"/>
        <end position="252"/>
    </location>
</feature>
<sequence>MPPTNVTLLSTLNATTTTNATLPTICELSPHARALSTVLTAFIGSIISGISGSWFTAFFTAWVCWMASLRICVVGVWAVLESLCGHPLEGGSQFHDFYGHVPWFGKLVDEWRTFDDPFFREGADANKPTLLGWLGWLWSTIYSPIVQTMWLFENWNHASGSLKIVRAIGVSVTALPLTMDTRARYGTALGDTIGRWAEKMFNLITAISCLTLGVTACIELVLGATEASLKPVIVVVYVLAMLVWTYGSLIFATPHDEARSVNSVGAFLAGLATGAFGGFFTAAPAYVVLQKAQDAPGLDLGAYLKCEPVALWQKVVAILP</sequence>
<dbReference type="EMBL" id="JAVRQU010000015">
    <property type="protein sequence ID" value="KAK5694540.1"/>
    <property type="molecule type" value="Genomic_DNA"/>
</dbReference>
<evidence type="ECO:0000313" key="3">
    <source>
        <dbReference type="Proteomes" id="UP001310594"/>
    </source>
</evidence>
<keyword evidence="1" id="KW-1133">Transmembrane helix</keyword>
<organism evidence="2 3">
    <name type="scientific">Elasticomyces elasticus</name>
    <dbReference type="NCBI Taxonomy" id="574655"/>
    <lineage>
        <taxon>Eukaryota</taxon>
        <taxon>Fungi</taxon>
        <taxon>Dikarya</taxon>
        <taxon>Ascomycota</taxon>
        <taxon>Pezizomycotina</taxon>
        <taxon>Dothideomycetes</taxon>
        <taxon>Dothideomycetidae</taxon>
        <taxon>Mycosphaerellales</taxon>
        <taxon>Teratosphaeriaceae</taxon>
        <taxon>Elasticomyces</taxon>
    </lineage>
</organism>
<evidence type="ECO:0000256" key="1">
    <source>
        <dbReference type="SAM" id="Phobius"/>
    </source>
</evidence>
<reference evidence="2" key="1">
    <citation type="submission" date="2023-08" db="EMBL/GenBank/DDBJ databases">
        <title>Black Yeasts Isolated from many extreme environments.</title>
        <authorList>
            <person name="Coleine C."/>
            <person name="Stajich J.E."/>
            <person name="Selbmann L."/>
        </authorList>
    </citation>
    <scope>NUCLEOTIDE SEQUENCE</scope>
    <source>
        <strain evidence="2">CCFEE 5810</strain>
    </source>
</reference>
<evidence type="ECO:0000313" key="2">
    <source>
        <dbReference type="EMBL" id="KAK5694540.1"/>
    </source>
</evidence>
<name>A0AAN7VPA5_9PEZI</name>